<dbReference type="PANTHER" id="PTHR37534">
    <property type="entry name" value="TRANSCRIPTIONAL ACTIVATOR PROTEIN UGA3"/>
    <property type="match status" value="1"/>
</dbReference>
<name>A0A0F4YHM9_RASE3</name>
<dbReference type="InterPro" id="IPR021858">
    <property type="entry name" value="Fun_TF"/>
</dbReference>
<comment type="caution">
    <text evidence="4">The sequence shown here is derived from an EMBL/GenBank/DDBJ whole genome shotgun (WGS) entry which is preliminary data.</text>
</comment>
<dbReference type="EMBL" id="LASV01000551">
    <property type="protein sequence ID" value="KKA17802.1"/>
    <property type="molecule type" value="Genomic_DNA"/>
</dbReference>
<dbReference type="Proteomes" id="UP000053958">
    <property type="component" value="Unassembled WGS sequence"/>
</dbReference>
<dbReference type="Pfam" id="PF11951">
    <property type="entry name" value="Fungal_trans_2"/>
    <property type="match status" value="1"/>
</dbReference>
<evidence type="ECO:0000313" key="5">
    <source>
        <dbReference type="Proteomes" id="UP000053958"/>
    </source>
</evidence>
<evidence type="ECO:0000313" key="4">
    <source>
        <dbReference type="EMBL" id="KKA17802.1"/>
    </source>
</evidence>
<evidence type="ECO:0000256" key="1">
    <source>
        <dbReference type="ARBA" id="ARBA00004123"/>
    </source>
</evidence>
<dbReference type="OrthoDB" id="4491390at2759"/>
<organism evidence="4 5">
    <name type="scientific">Rasamsonia emersonii (strain ATCC 16479 / CBS 393.64 / IMI 116815)</name>
    <dbReference type="NCBI Taxonomy" id="1408163"/>
    <lineage>
        <taxon>Eukaryota</taxon>
        <taxon>Fungi</taxon>
        <taxon>Dikarya</taxon>
        <taxon>Ascomycota</taxon>
        <taxon>Pezizomycotina</taxon>
        <taxon>Eurotiomycetes</taxon>
        <taxon>Eurotiomycetidae</taxon>
        <taxon>Eurotiales</taxon>
        <taxon>Trichocomaceae</taxon>
        <taxon>Rasamsonia</taxon>
    </lineage>
</organism>
<protein>
    <submittedName>
        <fullName evidence="4">Uncharacterized protein</fullName>
    </submittedName>
</protein>
<dbReference type="RefSeq" id="XP_013324414.1">
    <property type="nucleotide sequence ID" value="XM_013468960.1"/>
</dbReference>
<reference evidence="4 5" key="1">
    <citation type="submission" date="2015-04" db="EMBL/GenBank/DDBJ databases">
        <authorList>
            <person name="Heijne W.H."/>
            <person name="Fedorova N.D."/>
            <person name="Nierman W.C."/>
            <person name="Vollebregt A.W."/>
            <person name="Zhao Z."/>
            <person name="Wu L."/>
            <person name="Kumar M."/>
            <person name="Stam H."/>
            <person name="van den Berg M.A."/>
            <person name="Pel H.J."/>
        </authorList>
    </citation>
    <scope>NUCLEOTIDE SEQUENCE [LARGE SCALE GENOMIC DNA]</scope>
    <source>
        <strain evidence="4 5">CBS 393.64</strain>
    </source>
</reference>
<dbReference type="GeneID" id="25320520"/>
<dbReference type="GO" id="GO:0005634">
    <property type="term" value="C:nucleus"/>
    <property type="evidence" value="ECO:0007669"/>
    <property type="project" value="UniProtKB-SubCell"/>
</dbReference>
<evidence type="ECO:0000256" key="3">
    <source>
        <dbReference type="SAM" id="MobiDB-lite"/>
    </source>
</evidence>
<feature type="region of interest" description="Disordered" evidence="3">
    <location>
        <begin position="1"/>
        <end position="57"/>
    </location>
</feature>
<keyword evidence="5" id="KW-1185">Reference proteome</keyword>
<proteinExistence type="predicted"/>
<accession>A0A0F4YHM9</accession>
<keyword evidence="2" id="KW-0539">Nucleus</keyword>
<dbReference type="AlphaFoldDB" id="A0A0F4YHM9"/>
<evidence type="ECO:0000256" key="2">
    <source>
        <dbReference type="ARBA" id="ARBA00023242"/>
    </source>
</evidence>
<sequence>MSIPHRITPSRLIETAHGTPPRQAPRHPPRSRLPPLQGSRRQMRPQPPTLPALRAGRPGLWLSPARRLGRREAEEAISTASKNPSDKAIQLVSRVWDFVVSRIHRSRSTDADADAVRSHVAALMGLNEAIQQAHPIALFGIATFAFFEVCEGPFGQWQRHLYGARSLLDLHCRCRADLDRLSQQISGLTEIVAHLVWFDAMGAIIRGSRGLIFDYWHRETLTDSFFAVVGCPADTFALFVSLARLQPEMHPLDLSFRAMDQLLKLQRAHPDDVTERGQTANAWRCAAVIAILSRIDDGSSAPTRRTTLAAVVDRACQAIASIPPSSGFYVHLAATAYLAGLNATTTAQCDVIRTYWQNCRSGALSYYPDGLERCEERWRAEGLARSV</sequence>
<comment type="subcellular location">
    <subcellularLocation>
        <location evidence="1">Nucleus</location>
    </subcellularLocation>
</comment>
<gene>
    <name evidence="4" type="ORF">T310_8260</name>
</gene>
<dbReference type="PANTHER" id="PTHR37534:SF46">
    <property type="entry name" value="ZN(II)2CYS6 TRANSCRIPTION FACTOR (EUROFUNG)"/>
    <property type="match status" value="1"/>
</dbReference>